<dbReference type="SMART" id="SM00360">
    <property type="entry name" value="RRM"/>
    <property type="match status" value="1"/>
</dbReference>
<comment type="caution">
    <text evidence="5">The sequence shown here is derived from an EMBL/GenBank/DDBJ whole genome shotgun (WGS) entry which is preliminary data.</text>
</comment>
<dbReference type="Proteomes" id="UP000266673">
    <property type="component" value="Unassembled WGS sequence"/>
</dbReference>
<dbReference type="PANTHER" id="PTHR48025:SF1">
    <property type="entry name" value="RRM DOMAIN-CONTAINING PROTEIN"/>
    <property type="match status" value="1"/>
</dbReference>
<dbReference type="GO" id="GO:0003729">
    <property type="term" value="F:mRNA binding"/>
    <property type="evidence" value="ECO:0007669"/>
    <property type="project" value="TreeGrafter"/>
</dbReference>
<keyword evidence="6" id="KW-1185">Reference proteome</keyword>
<dbReference type="PROSITE" id="PS50102">
    <property type="entry name" value="RRM"/>
    <property type="match status" value="1"/>
</dbReference>
<organism evidence="5 6">
    <name type="scientific">Gigaspora rosea</name>
    <dbReference type="NCBI Taxonomy" id="44941"/>
    <lineage>
        <taxon>Eukaryota</taxon>
        <taxon>Fungi</taxon>
        <taxon>Fungi incertae sedis</taxon>
        <taxon>Mucoromycota</taxon>
        <taxon>Glomeromycotina</taxon>
        <taxon>Glomeromycetes</taxon>
        <taxon>Diversisporales</taxon>
        <taxon>Gigasporaceae</taxon>
        <taxon>Gigaspora</taxon>
    </lineage>
</organism>
<sequence length="169" mass="19716">MLNLVVILCFPFIFVALFFPFFFLFSFTHFVWFSPFIFFYLKTVVKYFTKKTKLGRQLFVGNLPFVVGWQDLKDLFRSAGNVQRANIMQGRDGRSKGHGIVLYATVADAKNAISTFDGYEWHGRKLEVREDRSAMDFPPPPPRTEGANTINQSEALYPFFFFFYIRVDV</sequence>
<dbReference type="OrthoDB" id="1049195at2759"/>
<dbReference type="EMBL" id="QKWP01000080">
    <property type="protein sequence ID" value="RIB28003.1"/>
    <property type="molecule type" value="Genomic_DNA"/>
</dbReference>
<keyword evidence="3" id="KW-0472">Membrane</keyword>
<gene>
    <name evidence="5" type="ORF">C2G38_1630512</name>
</gene>
<evidence type="ECO:0000256" key="2">
    <source>
        <dbReference type="PROSITE-ProRule" id="PRU00176"/>
    </source>
</evidence>
<evidence type="ECO:0000256" key="3">
    <source>
        <dbReference type="SAM" id="Phobius"/>
    </source>
</evidence>
<dbReference type="InterPro" id="IPR012677">
    <property type="entry name" value="Nucleotide-bd_a/b_plait_sf"/>
</dbReference>
<dbReference type="FunFam" id="3.30.70.330:FF:000145">
    <property type="entry name" value="Putative RNP domain-containing protein"/>
    <property type="match status" value="1"/>
</dbReference>
<dbReference type="STRING" id="44941.A0A397W6S8"/>
<dbReference type="InterPro" id="IPR050502">
    <property type="entry name" value="Euk_RNA-bind_prot"/>
</dbReference>
<keyword evidence="3" id="KW-0812">Transmembrane</keyword>
<reference evidence="5 6" key="1">
    <citation type="submission" date="2018-06" db="EMBL/GenBank/DDBJ databases">
        <title>Comparative genomics reveals the genomic features of Rhizophagus irregularis, R. cerebriforme, R. diaphanum and Gigaspora rosea, and their symbiotic lifestyle signature.</title>
        <authorList>
            <person name="Morin E."/>
            <person name="San Clemente H."/>
            <person name="Chen E.C.H."/>
            <person name="De La Providencia I."/>
            <person name="Hainaut M."/>
            <person name="Kuo A."/>
            <person name="Kohler A."/>
            <person name="Murat C."/>
            <person name="Tang N."/>
            <person name="Roy S."/>
            <person name="Loubradou J."/>
            <person name="Henrissat B."/>
            <person name="Grigoriev I.V."/>
            <person name="Corradi N."/>
            <person name="Roux C."/>
            <person name="Martin F.M."/>
        </authorList>
    </citation>
    <scope>NUCLEOTIDE SEQUENCE [LARGE SCALE GENOMIC DNA]</scope>
    <source>
        <strain evidence="5 6">DAOM 194757</strain>
    </source>
</reference>
<dbReference type="Gene3D" id="3.30.70.330">
    <property type="match status" value="1"/>
</dbReference>
<dbReference type="InterPro" id="IPR035979">
    <property type="entry name" value="RBD_domain_sf"/>
</dbReference>
<dbReference type="InterPro" id="IPR000504">
    <property type="entry name" value="RRM_dom"/>
</dbReference>
<feature type="transmembrane region" description="Helical" evidence="3">
    <location>
        <begin position="30"/>
        <end position="49"/>
    </location>
</feature>
<dbReference type="PANTHER" id="PTHR48025">
    <property type="entry name" value="OS02G0815200 PROTEIN"/>
    <property type="match status" value="1"/>
</dbReference>
<keyword evidence="3" id="KW-1133">Transmembrane helix</keyword>
<evidence type="ECO:0000313" key="5">
    <source>
        <dbReference type="EMBL" id="RIB28003.1"/>
    </source>
</evidence>
<protein>
    <recommendedName>
        <fullName evidence="4">RRM domain-containing protein</fullName>
    </recommendedName>
</protein>
<dbReference type="Pfam" id="PF00076">
    <property type="entry name" value="RRM_1"/>
    <property type="match status" value="1"/>
</dbReference>
<evidence type="ECO:0000256" key="1">
    <source>
        <dbReference type="ARBA" id="ARBA00022884"/>
    </source>
</evidence>
<proteinExistence type="predicted"/>
<dbReference type="SUPFAM" id="SSF54928">
    <property type="entry name" value="RNA-binding domain, RBD"/>
    <property type="match status" value="1"/>
</dbReference>
<name>A0A397W6S8_9GLOM</name>
<accession>A0A397W6S8</accession>
<feature type="transmembrane region" description="Helical" evidence="3">
    <location>
        <begin position="5"/>
        <end position="24"/>
    </location>
</feature>
<keyword evidence="1 2" id="KW-0694">RNA-binding</keyword>
<evidence type="ECO:0000313" key="6">
    <source>
        <dbReference type="Proteomes" id="UP000266673"/>
    </source>
</evidence>
<evidence type="ECO:0000259" key="4">
    <source>
        <dbReference type="PROSITE" id="PS50102"/>
    </source>
</evidence>
<feature type="domain" description="RRM" evidence="4">
    <location>
        <begin position="56"/>
        <end position="133"/>
    </location>
</feature>
<dbReference type="GO" id="GO:0005634">
    <property type="term" value="C:nucleus"/>
    <property type="evidence" value="ECO:0007669"/>
    <property type="project" value="TreeGrafter"/>
</dbReference>
<dbReference type="AlphaFoldDB" id="A0A397W6S8"/>